<name>A0A8H6JW58_9PEZI</name>
<evidence type="ECO:0000313" key="2">
    <source>
        <dbReference type="EMBL" id="KAF6819885.1"/>
    </source>
</evidence>
<organism evidence="2 3">
    <name type="scientific">Colletotrichum plurivorum</name>
    <dbReference type="NCBI Taxonomy" id="2175906"/>
    <lineage>
        <taxon>Eukaryota</taxon>
        <taxon>Fungi</taxon>
        <taxon>Dikarya</taxon>
        <taxon>Ascomycota</taxon>
        <taxon>Pezizomycotina</taxon>
        <taxon>Sordariomycetes</taxon>
        <taxon>Hypocreomycetidae</taxon>
        <taxon>Glomerellales</taxon>
        <taxon>Glomerellaceae</taxon>
        <taxon>Colletotrichum</taxon>
        <taxon>Colletotrichum orchidearum species complex</taxon>
    </lineage>
</organism>
<evidence type="ECO:0008006" key="4">
    <source>
        <dbReference type="Google" id="ProtNLM"/>
    </source>
</evidence>
<dbReference type="Proteomes" id="UP000654918">
    <property type="component" value="Unassembled WGS sequence"/>
</dbReference>
<dbReference type="AlphaFoldDB" id="A0A8H6JW58"/>
<evidence type="ECO:0000313" key="3">
    <source>
        <dbReference type="Proteomes" id="UP000654918"/>
    </source>
</evidence>
<accession>A0A8H6JW58</accession>
<sequence>MRSSPLLAALATVAPAVAVPIVPEAGIQLVSIANITAKVLSDNKYSFDLDVVDNTREGSVHCSNTWANDDATPAAAACADATYSFTVRYPNDQPSVQTFNALVGVEGQGNWWQAYVATGATGSPDYTCGHSGEEGVLSKCFSNLWISVAPVAPILPAPTVNPEIELTNISAKTLDNYNLVFEFDVVDNTNNETAHCSNQWINGDRMVVANACTNTGSSTYSSTIDFTNGFNIQTWTAYITKDEKSDPGYKADVKTGTPDYTCGSSGTEGVRSACFTGAGVKIATSRWSIWGSV</sequence>
<evidence type="ECO:0000256" key="1">
    <source>
        <dbReference type="SAM" id="SignalP"/>
    </source>
</evidence>
<feature type="chain" id="PRO_5034652843" description="AA1-like domain-containing protein" evidence="1">
    <location>
        <begin position="19"/>
        <end position="293"/>
    </location>
</feature>
<dbReference type="EMBL" id="WIGO01000279">
    <property type="protein sequence ID" value="KAF6819885.1"/>
    <property type="molecule type" value="Genomic_DNA"/>
</dbReference>
<proteinExistence type="predicted"/>
<comment type="caution">
    <text evidence="2">The sequence shown here is derived from an EMBL/GenBank/DDBJ whole genome shotgun (WGS) entry which is preliminary data.</text>
</comment>
<protein>
    <recommendedName>
        <fullName evidence="4">AA1-like domain-containing protein</fullName>
    </recommendedName>
</protein>
<keyword evidence="3" id="KW-1185">Reference proteome</keyword>
<feature type="signal peptide" evidence="1">
    <location>
        <begin position="1"/>
        <end position="18"/>
    </location>
</feature>
<reference evidence="2" key="1">
    <citation type="journal article" date="2020" name="Phytopathology">
        <title>Genome Sequence Resources of Colletotrichum truncatum, C. plurivorum, C. musicola, and C. sojae: Four Species Pathogenic to Soybean (Glycine max).</title>
        <authorList>
            <person name="Rogerio F."/>
            <person name="Boufleur T.R."/>
            <person name="Ciampi-Guillardi M."/>
            <person name="Sukno S.A."/>
            <person name="Thon M.R."/>
            <person name="Massola Junior N.S."/>
            <person name="Baroncelli R."/>
        </authorList>
    </citation>
    <scope>NUCLEOTIDE SEQUENCE</scope>
    <source>
        <strain evidence="2">LFN00145</strain>
    </source>
</reference>
<gene>
    <name evidence="2" type="ORF">CPLU01_12897</name>
</gene>
<keyword evidence="1" id="KW-0732">Signal</keyword>